<dbReference type="PANTHER" id="PTHR16171">
    <property type="entry name" value="DNA REPAIR PROTEIN COMPLEMENTING XP-G CELLS-RELATED"/>
    <property type="match status" value="1"/>
</dbReference>
<dbReference type="EMBL" id="CAIIXF020000004">
    <property type="protein sequence ID" value="CAH1780997.1"/>
    <property type="molecule type" value="Genomic_DNA"/>
</dbReference>
<evidence type="ECO:0000313" key="4">
    <source>
        <dbReference type="Proteomes" id="UP000749559"/>
    </source>
</evidence>
<evidence type="ECO:0000313" key="3">
    <source>
        <dbReference type="EMBL" id="CAH1780997.1"/>
    </source>
</evidence>
<keyword evidence="2" id="KW-0539">Nucleus</keyword>
<protein>
    <submittedName>
        <fullName evidence="3">Uncharacterized protein</fullName>
    </submittedName>
</protein>
<dbReference type="AlphaFoldDB" id="A0A8J1UA73"/>
<name>A0A8J1UA73_OWEFU</name>
<proteinExistence type="predicted"/>
<evidence type="ECO:0000256" key="1">
    <source>
        <dbReference type="ARBA" id="ARBA00004123"/>
    </source>
</evidence>
<accession>A0A8J1UA73</accession>
<comment type="subcellular location">
    <subcellularLocation>
        <location evidence="1">Nucleus</location>
    </subcellularLocation>
</comment>
<sequence>MSNDQQSLRVLEINRGEVDNSHVEENSIEKKTCTVGHKDHNRAQTNNIIQQVGPTNSEITERHFKSKNVEDTRMVLETNLKIPSCSVTLETLSQRRMLDMKRWFCISRPQYVESCGISSLVSCWNYLFSTLGSGTMKPITQEEALTILNHKPPFEEINFGKFTGNVTLMRWFQILNDHFGVQGTSCFFYKLNGENKTFDLSSHDALLKLKKCLKEKDMSFIYHAENHYFCPIGFEDMAVNEIDAYKGELDQSDVETWILIGDSKKNHPCIHCIRWEDIITDLKNVHPDYIDVRRLWKGALKHNTEKPEDNDHCIMAFRRN</sequence>
<dbReference type="Proteomes" id="UP000749559">
    <property type="component" value="Unassembled WGS sequence"/>
</dbReference>
<reference evidence="3" key="1">
    <citation type="submission" date="2022-03" db="EMBL/GenBank/DDBJ databases">
        <authorList>
            <person name="Martin C."/>
        </authorList>
    </citation>
    <scope>NUCLEOTIDE SEQUENCE</scope>
</reference>
<gene>
    <name evidence="3" type="ORF">OFUS_LOCUS7622</name>
</gene>
<comment type="caution">
    <text evidence="3">The sequence shown here is derived from an EMBL/GenBank/DDBJ whole genome shotgun (WGS) entry which is preliminary data.</text>
</comment>
<dbReference type="PANTHER" id="PTHR16171:SF12">
    <property type="entry name" value="BASIC IMMUNOGLOBULIN-LIKE VARIABLE MOTIF-CONTAINING PROTEIN"/>
    <property type="match status" value="1"/>
</dbReference>
<organism evidence="3 4">
    <name type="scientific">Owenia fusiformis</name>
    <name type="common">Polychaete worm</name>
    <dbReference type="NCBI Taxonomy" id="6347"/>
    <lineage>
        <taxon>Eukaryota</taxon>
        <taxon>Metazoa</taxon>
        <taxon>Spiralia</taxon>
        <taxon>Lophotrochozoa</taxon>
        <taxon>Annelida</taxon>
        <taxon>Polychaeta</taxon>
        <taxon>Sedentaria</taxon>
        <taxon>Canalipalpata</taxon>
        <taxon>Sabellida</taxon>
        <taxon>Oweniida</taxon>
        <taxon>Oweniidae</taxon>
        <taxon>Owenia</taxon>
    </lineage>
</organism>
<keyword evidence="4" id="KW-1185">Reference proteome</keyword>
<dbReference type="OrthoDB" id="31113at2759"/>
<dbReference type="GO" id="GO:0005634">
    <property type="term" value="C:nucleus"/>
    <property type="evidence" value="ECO:0007669"/>
    <property type="project" value="UniProtKB-SubCell"/>
</dbReference>
<evidence type="ECO:0000256" key="2">
    <source>
        <dbReference type="ARBA" id="ARBA00023242"/>
    </source>
</evidence>